<dbReference type="Proteomes" id="UP000199041">
    <property type="component" value="Unassembled WGS sequence"/>
</dbReference>
<evidence type="ECO:0000313" key="2">
    <source>
        <dbReference type="Proteomes" id="UP000199041"/>
    </source>
</evidence>
<keyword evidence="2" id="KW-1185">Reference proteome</keyword>
<dbReference type="EMBL" id="FNQY01000004">
    <property type="protein sequence ID" value="SDZ90892.1"/>
    <property type="molecule type" value="Genomic_DNA"/>
</dbReference>
<reference evidence="1 2" key="1">
    <citation type="submission" date="2016-10" db="EMBL/GenBank/DDBJ databases">
        <authorList>
            <person name="de Groot N.N."/>
        </authorList>
    </citation>
    <scope>NUCLEOTIDE SEQUENCE [LARGE SCALE GENOMIC DNA]</scope>
    <source>
        <strain evidence="1 2">Vu-144</strain>
    </source>
</reference>
<protein>
    <submittedName>
        <fullName evidence="1">Uncharacterized protein</fullName>
    </submittedName>
</protein>
<evidence type="ECO:0000313" key="1">
    <source>
        <dbReference type="EMBL" id="SDZ90892.1"/>
    </source>
</evidence>
<organism evidence="1 2">
    <name type="scientific">Arachidicoccus rhizosphaerae</name>
    <dbReference type="NCBI Taxonomy" id="551991"/>
    <lineage>
        <taxon>Bacteria</taxon>
        <taxon>Pseudomonadati</taxon>
        <taxon>Bacteroidota</taxon>
        <taxon>Chitinophagia</taxon>
        <taxon>Chitinophagales</taxon>
        <taxon>Chitinophagaceae</taxon>
        <taxon>Arachidicoccus</taxon>
    </lineage>
</organism>
<accession>A0A1H3WX33</accession>
<sequence>MKQATRYRWKTLFLAVLTSLLLLLLPGCHKHPSQNIKKAFYYWKTNFHLTAYEQSRLSSLNAQGLYVRFFDIIWDTQTNEPKPVAVSNINKDRPGNYHYTPVLFITQEVLSKINDADLRDFVKNFTNLLYEKCIQSDINPTEIQIDCDWTRSTKQKYFKILALCKTQSFFKDKQLSCTIRLHQIRYPQISGIPPVDKGLLMCYNMGNLKLPGNNNSILDLQVTRKYLIHLKDYPLNLDIAFPIFSWSLLYDDKNRFTAIVRDLTQTDLRDSSIFEPIGQHLYRIKVDTLWHGYPLKNTSIIRHESCSPDQLYQLAQLIQGKTHHTTTLIFYHLDSLTLTKYTNNELEKIYNTVL</sequence>
<gene>
    <name evidence="1" type="ORF">SAMN05192529_10414</name>
</gene>
<dbReference type="OrthoDB" id="634553at2"/>
<dbReference type="STRING" id="551991.SAMN05192529_10414"/>
<dbReference type="AlphaFoldDB" id="A0A1H3WX33"/>
<proteinExistence type="predicted"/>
<name>A0A1H3WX33_9BACT</name>
<dbReference type="RefSeq" id="WP_091394340.1">
    <property type="nucleotide sequence ID" value="NZ_FNQY01000004.1"/>
</dbReference>